<evidence type="ECO:0000313" key="2">
    <source>
        <dbReference type="Proteomes" id="UP000623958"/>
    </source>
</evidence>
<dbReference type="SUPFAM" id="SSF53756">
    <property type="entry name" value="UDP-Glycosyltransferase/glycogen phosphorylase"/>
    <property type="match status" value="1"/>
</dbReference>
<organism evidence="1 2">
    <name type="scientific">Xanthomonas boreopolis</name>
    <dbReference type="NCBI Taxonomy" id="86183"/>
    <lineage>
        <taxon>Bacteria</taxon>
        <taxon>Pseudomonadati</taxon>
        <taxon>Pseudomonadota</taxon>
        <taxon>Gammaproteobacteria</taxon>
        <taxon>Lysobacterales</taxon>
        <taxon>Lysobacteraceae</taxon>
        <taxon>Xanthomonas</taxon>
    </lineage>
</organism>
<reference evidence="1" key="1">
    <citation type="journal article" date="2014" name="Int. J. Syst. Evol. Microbiol.">
        <title>Complete genome sequence of Corynebacterium casei LMG S-19264T (=DSM 44701T), isolated from a smear-ripened cheese.</title>
        <authorList>
            <consortium name="US DOE Joint Genome Institute (JGI-PGF)"/>
            <person name="Walter F."/>
            <person name="Albersmeier A."/>
            <person name="Kalinowski J."/>
            <person name="Ruckert C."/>
        </authorList>
    </citation>
    <scope>NUCLEOTIDE SEQUENCE</scope>
    <source>
        <strain evidence="1">JCM 13306</strain>
    </source>
</reference>
<evidence type="ECO:0000313" key="1">
    <source>
        <dbReference type="EMBL" id="GHH58656.1"/>
    </source>
</evidence>
<proteinExistence type="predicted"/>
<comment type="caution">
    <text evidence="1">The sequence shown here is derived from an EMBL/GenBank/DDBJ whole genome shotgun (WGS) entry which is preliminary data.</text>
</comment>
<dbReference type="InterPro" id="IPR043148">
    <property type="entry name" value="TagF_C"/>
</dbReference>
<dbReference type="AlphaFoldDB" id="A0A919KJP4"/>
<gene>
    <name evidence="1" type="ORF">GCM10009090_31760</name>
</gene>
<dbReference type="InterPro" id="IPR016886">
    <property type="entry name" value="UCP028458_glyceroPtfrase"/>
</dbReference>
<keyword evidence="2" id="KW-1185">Reference proteome</keyword>
<dbReference type="EMBL" id="BNBA01000032">
    <property type="protein sequence ID" value="GHH58656.1"/>
    <property type="molecule type" value="Genomic_DNA"/>
</dbReference>
<sequence>MPSPKHYLLYGSERYALAILRPIQAAIRARGDEAAWFFDGPGAEDLAPDETLLTVRQVREWKPYAVITSSNAVPHFFPGVKVETFHGFDAGKPRHIYIRGFFDLYCTTGPRDTAAFGALARELGHFAVRETGFPKIDPFMSRLGDAPEPVRQPPVILYHSTFSPSWSAAGILYDEVKRLSRTGEFRWIVTFHPKMDPEMVARYKALQNAYLTFAENDNILDLFPQVDMMCSDTSSALNEFLLTYKPVVTFKNRRPGPQLIDIDDPAQFEPAIRRALGRPPELMAAIREFADQLHPYRDGRSSERVLEAIDEFVAAGGRNPKPKPANLWRKLKIRKRIGYWGRAGY</sequence>
<dbReference type="PIRSF" id="PIRSF028458">
    <property type="entry name" value="UCP028458_glyceroPtfrase"/>
    <property type="match status" value="1"/>
</dbReference>
<accession>A0A919KJP4</accession>
<reference evidence="1" key="2">
    <citation type="submission" date="2020-09" db="EMBL/GenBank/DDBJ databases">
        <authorList>
            <person name="Sun Q."/>
            <person name="Ohkuma M."/>
        </authorList>
    </citation>
    <scope>NUCLEOTIDE SEQUENCE</scope>
    <source>
        <strain evidence="1">JCM 13306</strain>
    </source>
</reference>
<dbReference type="Gene3D" id="3.40.50.12580">
    <property type="match status" value="1"/>
</dbReference>
<dbReference type="Proteomes" id="UP000623958">
    <property type="component" value="Unassembled WGS sequence"/>
</dbReference>
<protein>
    <submittedName>
        <fullName evidence="1">CDP-glycerol--glycerophosphate glycerophosphotransferase</fullName>
    </submittedName>
</protein>
<name>A0A919KJP4_9XANT</name>
<dbReference type="RefSeq" id="WP_434029831.1">
    <property type="nucleotide sequence ID" value="NZ_BNBA01000032.1"/>
</dbReference>